<proteinExistence type="predicted"/>
<accession>A0A2T4JB25</accession>
<evidence type="ECO:0000256" key="1">
    <source>
        <dbReference type="SAM" id="MobiDB-lite"/>
    </source>
</evidence>
<dbReference type="AlphaFoldDB" id="A0A2T4JB25"/>
<keyword evidence="3" id="KW-1185">Reference proteome</keyword>
<organism evidence="2 3">
    <name type="scientific">Fuscovulum blasticum DSM 2131</name>
    <dbReference type="NCBI Taxonomy" id="1188250"/>
    <lineage>
        <taxon>Bacteria</taxon>
        <taxon>Pseudomonadati</taxon>
        <taxon>Pseudomonadota</taxon>
        <taxon>Alphaproteobacteria</taxon>
        <taxon>Rhodobacterales</taxon>
        <taxon>Paracoccaceae</taxon>
        <taxon>Pseudogemmobacter</taxon>
    </lineage>
</organism>
<dbReference type="RefSeq" id="WP_107672876.1">
    <property type="nucleotide sequence ID" value="NZ_PZKE01000005.1"/>
</dbReference>
<name>A0A2T4JB25_FUSBL</name>
<feature type="region of interest" description="Disordered" evidence="1">
    <location>
        <begin position="30"/>
        <end position="52"/>
    </location>
</feature>
<dbReference type="EMBL" id="PZKE01000005">
    <property type="protein sequence ID" value="PTE15102.1"/>
    <property type="molecule type" value="Genomic_DNA"/>
</dbReference>
<gene>
    <name evidence="2" type="ORF">C5F44_07460</name>
</gene>
<comment type="caution">
    <text evidence="2">The sequence shown here is derived from an EMBL/GenBank/DDBJ whole genome shotgun (WGS) entry which is preliminary data.</text>
</comment>
<sequence length="70" mass="8238">MDFNRLLTQLVNMFLRQIMNRGIKTGIDYASRRGKPAAQMTPEERQKARQSRTLAEQARRAAQMLRRFGR</sequence>
<protein>
    <submittedName>
        <fullName evidence="2">Uncharacterized protein</fullName>
    </submittedName>
</protein>
<reference evidence="2 3" key="1">
    <citation type="submission" date="2018-03" db="EMBL/GenBank/DDBJ databases">
        <title>Rhodobacter blasticus.</title>
        <authorList>
            <person name="Meyer T.E."/>
            <person name="Miller S."/>
            <person name="Lodha T."/>
            <person name="Gandham S."/>
            <person name="Chintalapati S."/>
            <person name="Chintalapati V.R."/>
        </authorList>
    </citation>
    <scope>NUCLEOTIDE SEQUENCE [LARGE SCALE GENOMIC DNA]</scope>
    <source>
        <strain evidence="2 3">DSM 2131</strain>
    </source>
</reference>
<evidence type="ECO:0000313" key="3">
    <source>
        <dbReference type="Proteomes" id="UP000241362"/>
    </source>
</evidence>
<evidence type="ECO:0000313" key="2">
    <source>
        <dbReference type="EMBL" id="PTE15102.1"/>
    </source>
</evidence>
<dbReference type="Proteomes" id="UP000241362">
    <property type="component" value="Unassembled WGS sequence"/>
</dbReference>